<sequence length="134" mass="15313">MLIEQEQPIAKQQRVTPQAEPNEQCVEEQPIIEEQVQMDSTTTLPINEKSKEQASDLSTQKNTRGTTQMQSVHGRNDRKLILLNNNNQPVGPTKDVIVELSSFVGTLARNVTLCPLDILDWRYMDTKDDLWTYT</sequence>
<feature type="compositionally biased region" description="Polar residues" evidence="1">
    <location>
        <begin position="55"/>
        <end position="73"/>
    </location>
</feature>
<gene>
    <name evidence="2" type="ORF">AABB24_036963</name>
</gene>
<evidence type="ECO:0000313" key="3">
    <source>
        <dbReference type="Proteomes" id="UP001627284"/>
    </source>
</evidence>
<proteinExistence type="predicted"/>
<feature type="region of interest" description="Disordered" evidence="1">
    <location>
        <begin position="1"/>
        <end position="23"/>
    </location>
</feature>
<dbReference type="PANTHER" id="PTHR33144:SF35">
    <property type="entry name" value="TRANSPOSASE, PTTA_EN_SPM, PLANT-RELATED"/>
    <property type="match status" value="1"/>
</dbReference>
<feature type="region of interest" description="Disordered" evidence="1">
    <location>
        <begin position="37"/>
        <end position="73"/>
    </location>
</feature>
<dbReference type="EMBL" id="JBJKTR010000022">
    <property type="protein sequence ID" value="KAL3326011.1"/>
    <property type="molecule type" value="Genomic_DNA"/>
</dbReference>
<evidence type="ECO:0000256" key="1">
    <source>
        <dbReference type="SAM" id="MobiDB-lite"/>
    </source>
</evidence>
<evidence type="ECO:0000313" key="2">
    <source>
        <dbReference type="EMBL" id="KAL3326011.1"/>
    </source>
</evidence>
<accession>A0ABD2R2I8</accession>
<dbReference type="Proteomes" id="UP001627284">
    <property type="component" value="Unassembled WGS sequence"/>
</dbReference>
<dbReference type="PANTHER" id="PTHR33144">
    <property type="entry name" value="OS10G0409366 PROTEIN-RELATED"/>
    <property type="match status" value="1"/>
</dbReference>
<name>A0ABD2R2I8_9SOLN</name>
<comment type="caution">
    <text evidence="2">The sequence shown here is derived from an EMBL/GenBank/DDBJ whole genome shotgun (WGS) entry which is preliminary data.</text>
</comment>
<dbReference type="AlphaFoldDB" id="A0ABD2R2I8"/>
<organism evidence="2 3">
    <name type="scientific">Solanum stoloniferum</name>
    <dbReference type="NCBI Taxonomy" id="62892"/>
    <lineage>
        <taxon>Eukaryota</taxon>
        <taxon>Viridiplantae</taxon>
        <taxon>Streptophyta</taxon>
        <taxon>Embryophyta</taxon>
        <taxon>Tracheophyta</taxon>
        <taxon>Spermatophyta</taxon>
        <taxon>Magnoliopsida</taxon>
        <taxon>eudicotyledons</taxon>
        <taxon>Gunneridae</taxon>
        <taxon>Pentapetalae</taxon>
        <taxon>asterids</taxon>
        <taxon>lamiids</taxon>
        <taxon>Solanales</taxon>
        <taxon>Solanaceae</taxon>
        <taxon>Solanoideae</taxon>
        <taxon>Solaneae</taxon>
        <taxon>Solanum</taxon>
    </lineage>
</organism>
<keyword evidence="3" id="KW-1185">Reference proteome</keyword>
<reference evidence="2 3" key="1">
    <citation type="submission" date="2024-05" db="EMBL/GenBank/DDBJ databases">
        <title>De novo assembly of an allotetraploid wild potato.</title>
        <authorList>
            <person name="Hosaka A.J."/>
        </authorList>
    </citation>
    <scope>NUCLEOTIDE SEQUENCE [LARGE SCALE GENOMIC DNA]</scope>
    <source>
        <tissue evidence="2">Young leaves</tissue>
    </source>
</reference>
<protein>
    <submittedName>
        <fullName evidence="2">Uncharacterized protein</fullName>
    </submittedName>
</protein>